<protein>
    <submittedName>
        <fullName evidence="1">Uncharacterized protein</fullName>
    </submittedName>
</protein>
<keyword evidence="2" id="KW-1185">Reference proteome</keyword>
<accession>A0A3S0JZW3</accession>
<sequence length="126" mass="13517">MFLFLLSGCVSFPTRYATFDCSCRAGREPVHLISLKAPTGKWAISGHGGFLYGEVASLSIRLPEKPVVAARYEAGQIVLTDESPFPSVVVPVTGGEVQVDPQNRKVTVSLQTAAGAFWANGVYSLR</sequence>
<organism evidence="1 2">
    <name type="scientific">Variovorax gossypii</name>
    <dbReference type="NCBI Taxonomy" id="1679495"/>
    <lineage>
        <taxon>Bacteria</taxon>
        <taxon>Pseudomonadati</taxon>
        <taxon>Pseudomonadota</taxon>
        <taxon>Betaproteobacteria</taxon>
        <taxon>Burkholderiales</taxon>
        <taxon>Comamonadaceae</taxon>
        <taxon>Variovorax</taxon>
    </lineage>
</organism>
<evidence type="ECO:0000313" key="2">
    <source>
        <dbReference type="Proteomes" id="UP000267418"/>
    </source>
</evidence>
<evidence type="ECO:0000313" key="1">
    <source>
        <dbReference type="EMBL" id="RTQ37303.1"/>
    </source>
</evidence>
<comment type="caution">
    <text evidence="1">The sequence shown here is derived from an EMBL/GenBank/DDBJ whole genome shotgun (WGS) entry which is preliminary data.</text>
</comment>
<reference evidence="1 2" key="1">
    <citation type="submission" date="2018-12" db="EMBL/GenBank/DDBJ databases">
        <title>The genome of Variovorax gossypii DSM 100435.</title>
        <authorList>
            <person name="Gao J."/>
            <person name="Sun J."/>
        </authorList>
    </citation>
    <scope>NUCLEOTIDE SEQUENCE [LARGE SCALE GENOMIC DNA]</scope>
    <source>
        <strain evidence="1 2">DSM 100435</strain>
    </source>
</reference>
<dbReference type="AlphaFoldDB" id="A0A3S0JZW3"/>
<name>A0A3S0JZW3_9BURK</name>
<gene>
    <name evidence="1" type="ORF">EJP69_06120</name>
</gene>
<dbReference type="OrthoDB" id="9892314at2"/>
<dbReference type="Proteomes" id="UP000267418">
    <property type="component" value="Unassembled WGS sequence"/>
</dbReference>
<dbReference type="EMBL" id="RXOE01000001">
    <property type="protein sequence ID" value="RTQ37303.1"/>
    <property type="molecule type" value="Genomic_DNA"/>
</dbReference>
<proteinExistence type="predicted"/>